<evidence type="ECO:0000259" key="2">
    <source>
        <dbReference type="PROSITE" id="PS50943"/>
    </source>
</evidence>
<evidence type="ECO:0000313" key="4">
    <source>
        <dbReference type="Proteomes" id="UP000587527"/>
    </source>
</evidence>
<dbReference type="Proteomes" id="UP000587527">
    <property type="component" value="Unassembled WGS sequence"/>
</dbReference>
<dbReference type="SUPFAM" id="SSF47413">
    <property type="entry name" value="lambda repressor-like DNA-binding domains"/>
    <property type="match status" value="1"/>
</dbReference>
<feature type="domain" description="HTH cro/C1-type" evidence="2">
    <location>
        <begin position="18"/>
        <end position="52"/>
    </location>
</feature>
<evidence type="ECO:0000313" key="3">
    <source>
        <dbReference type="EMBL" id="MBB5874654.1"/>
    </source>
</evidence>
<accession>A0A841C2R8</accession>
<reference evidence="3 4" key="1">
    <citation type="submission" date="2020-08" db="EMBL/GenBank/DDBJ databases">
        <title>Sequencing the genomes of 1000 actinobacteria strains.</title>
        <authorList>
            <person name="Klenk H.-P."/>
        </authorList>
    </citation>
    <scope>NUCLEOTIDE SEQUENCE [LARGE SCALE GENOMIC DNA]</scope>
    <source>
        <strain evidence="3 4">DSM 45362</strain>
    </source>
</reference>
<dbReference type="Gene3D" id="1.25.40.10">
    <property type="entry name" value="Tetratricopeptide repeat domain"/>
    <property type="match status" value="1"/>
</dbReference>
<dbReference type="CDD" id="cd00093">
    <property type="entry name" value="HTH_XRE"/>
    <property type="match status" value="1"/>
</dbReference>
<dbReference type="AlphaFoldDB" id="A0A841C2R8"/>
<dbReference type="InterPro" id="IPR001387">
    <property type="entry name" value="Cro/C1-type_HTH"/>
</dbReference>
<dbReference type="Pfam" id="PF13560">
    <property type="entry name" value="HTH_31"/>
    <property type="match status" value="1"/>
</dbReference>
<sequence>MVSEDEVRIAREALGVALTAARKAAGLSQHSLARAINYGRSSVANVETGRQNAPRRFWQDCDQILNTGTRLTGEHALVDSLANRYRSQITAAVFAAKRDAVSGTRHPANAAPCACRTPDRSDQDPYATAKPSREIDPRLPVSETEEMLRRTVITALATVVTGQASEGITALTVDGGGLRSPAAVDGWHEAVWEYGYAYFTTPRQDLLLDLVGDFTTIIDQMRRSSAADRRQLAGPAAHLGALTAKACTDLGYARESRHAWRHARRLADESGDESIRSWVRGHESVGGLYQNRPLPVVLELALRGLATTPDSPTAGRIELLGGKAQTLAMMGHHEAALAALDETRTMFNALPDEVRSLTESVFGWPEQSLRHTESFVLTHSGRIRDAYTAQDRALQLYPAAQIVSHCQIRLHRAYCLIREGHITEGITQADGAVSRLPTHRRKRIALTVAARVVEAVPLREQRRPQVVQYRELLQTSAD</sequence>
<gene>
    <name evidence="3" type="ORF">F4553_008088</name>
</gene>
<dbReference type="PROSITE" id="PS50943">
    <property type="entry name" value="HTH_CROC1"/>
    <property type="match status" value="1"/>
</dbReference>
<proteinExistence type="predicted"/>
<dbReference type="GO" id="GO:0003677">
    <property type="term" value="F:DNA binding"/>
    <property type="evidence" value="ECO:0007669"/>
    <property type="project" value="InterPro"/>
</dbReference>
<keyword evidence="4" id="KW-1185">Reference proteome</keyword>
<dbReference type="InterPro" id="IPR010982">
    <property type="entry name" value="Lambda_DNA-bd_dom_sf"/>
</dbReference>
<dbReference type="Gene3D" id="1.10.260.40">
    <property type="entry name" value="lambda repressor-like DNA-binding domains"/>
    <property type="match status" value="1"/>
</dbReference>
<dbReference type="EMBL" id="JACHMN010000003">
    <property type="protein sequence ID" value="MBB5874654.1"/>
    <property type="molecule type" value="Genomic_DNA"/>
</dbReference>
<dbReference type="InterPro" id="IPR011990">
    <property type="entry name" value="TPR-like_helical_dom_sf"/>
</dbReference>
<dbReference type="RefSeq" id="WP_184846938.1">
    <property type="nucleotide sequence ID" value="NZ_JACHMN010000003.1"/>
</dbReference>
<comment type="caution">
    <text evidence="3">The sequence shown here is derived from an EMBL/GenBank/DDBJ whole genome shotgun (WGS) entry which is preliminary data.</text>
</comment>
<name>A0A841C2R8_9ACTN</name>
<dbReference type="SMART" id="SM00530">
    <property type="entry name" value="HTH_XRE"/>
    <property type="match status" value="1"/>
</dbReference>
<protein>
    <recommendedName>
        <fullName evidence="2">HTH cro/C1-type domain-containing protein</fullName>
    </recommendedName>
</protein>
<organism evidence="3 4">
    <name type="scientific">Allocatelliglobosispora scoriae</name>
    <dbReference type="NCBI Taxonomy" id="643052"/>
    <lineage>
        <taxon>Bacteria</taxon>
        <taxon>Bacillati</taxon>
        <taxon>Actinomycetota</taxon>
        <taxon>Actinomycetes</taxon>
        <taxon>Micromonosporales</taxon>
        <taxon>Micromonosporaceae</taxon>
        <taxon>Allocatelliglobosispora</taxon>
    </lineage>
</organism>
<evidence type="ECO:0000256" key="1">
    <source>
        <dbReference type="SAM" id="MobiDB-lite"/>
    </source>
</evidence>
<feature type="region of interest" description="Disordered" evidence="1">
    <location>
        <begin position="105"/>
        <end position="131"/>
    </location>
</feature>